<feature type="transmembrane region" description="Helical" evidence="2">
    <location>
        <begin position="361"/>
        <end position="384"/>
    </location>
</feature>
<accession>A0A315WCW3</accession>
<name>A0A315WCW3_GAMAF</name>
<dbReference type="InterPro" id="IPR013783">
    <property type="entry name" value="Ig-like_fold"/>
</dbReference>
<evidence type="ECO:0000259" key="3">
    <source>
        <dbReference type="PROSITE" id="PS50835"/>
    </source>
</evidence>
<dbReference type="InterPro" id="IPR003599">
    <property type="entry name" value="Ig_sub"/>
</dbReference>
<sequence length="504" mass="56400">MKLKNGSREVKAGLGYVIFSSTHQNSGCHNCKRIKTCSTASSSREELQRATAQVEASFHNMIQVLILLLLQQEKVSAAWSVTFENPNICALRGSSVEFRCSYSYPEEESVRETAWYRGRNQNGVWERFRLSDLPSYNGRFEYQGDHAHNCSLVLRDLQENDTGYYYFWFDTDKFGRRSKTSVFLSVTGLKASVRPDRARLGDTVTLDCRTECQIAKIIWFRDEHPVAEPTFQAQTTDTGNYSCAFEGLKSSQSNPVALDVWYPPLNVSVEVIRSDPLLVGSSVTLTCRGSASPAAITYTWWYSSDVSNSSTELQVGSGQVLSISPAELTHTGTYICQAQNRAGQSRSAELLLAVEETVHPLIVLGIGIKAIILLVLPPILIWVWKRRSHSDANNKENTSNDYENTPQLFWSTTHHSILLSFPEEKHLHSIMLLTLYDPQYTPLSSAVMLALVEMIMFLVCSNLAPLVLCHVKRLSEVAVGTQQSRSKAVPSRTTRDGLAMTTTE</sequence>
<dbReference type="EMBL" id="NHOQ01000034">
    <property type="protein sequence ID" value="PWA33620.1"/>
    <property type="molecule type" value="Genomic_DNA"/>
</dbReference>
<feature type="domain" description="Ig-like" evidence="3">
    <location>
        <begin position="263"/>
        <end position="351"/>
    </location>
</feature>
<dbReference type="Gene3D" id="2.60.40.10">
    <property type="entry name" value="Immunoglobulins"/>
    <property type="match status" value="3"/>
</dbReference>
<dbReference type="Pfam" id="PF07686">
    <property type="entry name" value="V-set"/>
    <property type="match status" value="1"/>
</dbReference>
<evidence type="ECO:0000256" key="1">
    <source>
        <dbReference type="SAM" id="MobiDB-lite"/>
    </source>
</evidence>
<feature type="region of interest" description="Disordered" evidence="1">
    <location>
        <begin position="482"/>
        <end position="504"/>
    </location>
</feature>
<dbReference type="PROSITE" id="PS50835">
    <property type="entry name" value="IG_LIKE"/>
    <property type="match status" value="2"/>
</dbReference>
<feature type="non-terminal residue" evidence="4">
    <location>
        <position position="504"/>
    </location>
</feature>
<dbReference type="Proteomes" id="UP000250572">
    <property type="component" value="Unassembled WGS sequence"/>
</dbReference>
<dbReference type="InterPro" id="IPR003598">
    <property type="entry name" value="Ig_sub2"/>
</dbReference>
<keyword evidence="2" id="KW-0472">Membrane</keyword>
<dbReference type="CDD" id="cd00096">
    <property type="entry name" value="Ig"/>
    <property type="match status" value="1"/>
</dbReference>
<dbReference type="PANTHER" id="PTHR46013">
    <property type="entry name" value="VASCULAR CELL ADHESION MOLECULE 1"/>
    <property type="match status" value="1"/>
</dbReference>
<proteinExistence type="predicted"/>
<gene>
    <name evidence="4" type="ORF">CCH79_00007418</name>
</gene>
<dbReference type="InterPro" id="IPR013106">
    <property type="entry name" value="Ig_V-set"/>
</dbReference>
<evidence type="ECO:0000313" key="4">
    <source>
        <dbReference type="EMBL" id="PWA33620.1"/>
    </source>
</evidence>
<dbReference type="Pfam" id="PF13927">
    <property type="entry name" value="Ig_3"/>
    <property type="match status" value="1"/>
</dbReference>
<keyword evidence="2" id="KW-0812">Transmembrane</keyword>
<dbReference type="SMART" id="SM00409">
    <property type="entry name" value="IG"/>
    <property type="match status" value="3"/>
</dbReference>
<evidence type="ECO:0000256" key="2">
    <source>
        <dbReference type="SAM" id="Phobius"/>
    </source>
</evidence>
<comment type="caution">
    <text evidence="4">The sequence shown here is derived from an EMBL/GenBank/DDBJ whole genome shotgun (WGS) entry which is preliminary data.</text>
</comment>
<keyword evidence="5" id="KW-1185">Reference proteome</keyword>
<dbReference type="InterPro" id="IPR036179">
    <property type="entry name" value="Ig-like_dom_sf"/>
</dbReference>
<keyword evidence="2" id="KW-1133">Transmembrane helix</keyword>
<evidence type="ECO:0000313" key="5">
    <source>
        <dbReference type="Proteomes" id="UP000250572"/>
    </source>
</evidence>
<protein>
    <recommendedName>
        <fullName evidence="3">Ig-like domain-containing protein</fullName>
    </recommendedName>
</protein>
<dbReference type="SUPFAM" id="SSF48726">
    <property type="entry name" value="Immunoglobulin"/>
    <property type="match status" value="2"/>
</dbReference>
<organism evidence="4 5">
    <name type="scientific">Gambusia affinis</name>
    <name type="common">Western mosquitofish</name>
    <name type="synonym">Heterandria affinis</name>
    <dbReference type="NCBI Taxonomy" id="33528"/>
    <lineage>
        <taxon>Eukaryota</taxon>
        <taxon>Metazoa</taxon>
        <taxon>Chordata</taxon>
        <taxon>Craniata</taxon>
        <taxon>Vertebrata</taxon>
        <taxon>Euteleostomi</taxon>
        <taxon>Actinopterygii</taxon>
        <taxon>Neopterygii</taxon>
        <taxon>Teleostei</taxon>
        <taxon>Neoteleostei</taxon>
        <taxon>Acanthomorphata</taxon>
        <taxon>Ovalentaria</taxon>
        <taxon>Atherinomorphae</taxon>
        <taxon>Cyprinodontiformes</taxon>
        <taxon>Poeciliidae</taxon>
        <taxon>Poeciliinae</taxon>
        <taxon>Gambusia</taxon>
    </lineage>
</organism>
<dbReference type="AlphaFoldDB" id="A0A315WCW3"/>
<feature type="domain" description="Ig-like" evidence="3">
    <location>
        <begin position="201"/>
        <end position="259"/>
    </location>
</feature>
<dbReference type="STRING" id="33528.ENSGAFP00000000167"/>
<dbReference type="SMART" id="SM00408">
    <property type="entry name" value="IGc2"/>
    <property type="match status" value="2"/>
</dbReference>
<reference evidence="4 5" key="1">
    <citation type="journal article" date="2018" name="G3 (Bethesda)">
        <title>A High-Quality Reference Genome for the Invasive Mosquitofish Gambusia affinis Using a Chicago Library.</title>
        <authorList>
            <person name="Hoffberg S.L."/>
            <person name="Troendle N.J."/>
            <person name="Glenn T.C."/>
            <person name="Mahmud O."/>
            <person name="Louha S."/>
            <person name="Chalopin D."/>
            <person name="Bennetzen J.L."/>
            <person name="Mauricio R."/>
        </authorList>
    </citation>
    <scope>NUCLEOTIDE SEQUENCE [LARGE SCALE GENOMIC DNA]</scope>
    <source>
        <strain evidence="4">NE01/NJP1002.9</strain>
        <tissue evidence="4">Muscle</tissue>
    </source>
</reference>
<dbReference type="InterPro" id="IPR007110">
    <property type="entry name" value="Ig-like_dom"/>
</dbReference>
<dbReference type="PANTHER" id="PTHR46013:SF4">
    <property type="entry name" value="B-CELL RECEPTOR CD22-RELATED"/>
    <property type="match status" value="1"/>
</dbReference>